<feature type="region of interest" description="Disordered" evidence="1">
    <location>
        <begin position="273"/>
        <end position="342"/>
    </location>
</feature>
<evidence type="ECO:0000313" key="3">
    <source>
        <dbReference type="Proteomes" id="UP001500393"/>
    </source>
</evidence>
<feature type="compositionally biased region" description="Pro residues" evidence="1">
    <location>
        <begin position="308"/>
        <end position="325"/>
    </location>
</feature>
<organism evidence="2 3">
    <name type="scientific">Kribbella sancticallisti</name>
    <dbReference type="NCBI Taxonomy" id="460087"/>
    <lineage>
        <taxon>Bacteria</taxon>
        <taxon>Bacillati</taxon>
        <taxon>Actinomycetota</taxon>
        <taxon>Actinomycetes</taxon>
        <taxon>Propionibacteriales</taxon>
        <taxon>Kribbellaceae</taxon>
        <taxon>Kribbella</taxon>
    </lineage>
</organism>
<evidence type="ECO:0000313" key="2">
    <source>
        <dbReference type="EMBL" id="GAA1564742.1"/>
    </source>
</evidence>
<proteinExistence type="predicted"/>
<dbReference type="EMBL" id="BAAAOS010000017">
    <property type="protein sequence ID" value="GAA1564742.1"/>
    <property type="molecule type" value="Genomic_DNA"/>
</dbReference>
<dbReference type="Proteomes" id="UP001500393">
    <property type="component" value="Unassembled WGS sequence"/>
</dbReference>
<accession>A0ABP4NPU6</accession>
<evidence type="ECO:0000256" key="1">
    <source>
        <dbReference type="SAM" id="MobiDB-lite"/>
    </source>
</evidence>
<name>A0ABP4NPU6_9ACTN</name>
<protein>
    <submittedName>
        <fullName evidence="2">Uncharacterized protein</fullName>
    </submittedName>
</protein>
<gene>
    <name evidence="2" type="ORF">GCM10009789_17820</name>
</gene>
<feature type="compositionally biased region" description="Polar residues" evidence="1">
    <location>
        <begin position="277"/>
        <end position="292"/>
    </location>
</feature>
<comment type="caution">
    <text evidence="2">The sequence shown here is derived from an EMBL/GenBank/DDBJ whole genome shotgun (WGS) entry which is preliminary data.</text>
</comment>
<dbReference type="RefSeq" id="WP_344211749.1">
    <property type="nucleotide sequence ID" value="NZ_BAAAOS010000017.1"/>
</dbReference>
<feature type="compositionally biased region" description="Low complexity" evidence="1">
    <location>
        <begin position="326"/>
        <end position="336"/>
    </location>
</feature>
<keyword evidence="3" id="KW-1185">Reference proteome</keyword>
<sequence>MTAAPTSLATLLQKHARAALRISRADQTAWNGKVVEAGEGILGLAHWDGTLHLDRDCILDPLQEMYDRSGEHQSEAALIRYREALVTLLHEQSHFLGPTGSTQEAARSAFKLLGGRHLEEGVAEAWAHDSLNTYIHKLGIDKVAPGITETRSQPSYAAFVPAVRLLTADLDRQAQLPPGESLRLLNRQTAEGQWSTVVNLIYHSSRLSQLVPPDQEPAARFHLEEALRTSFHALETYEPFPRGFATSRSHAAGTRLITLLHQELATAEKHYDAPTSPALNHSRQRPATTSAQPKAAIHHALAGVAPPTHQPSPQTPSPSPSPSPSPARAISNSRSPTSDLSL</sequence>
<reference evidence="3" key="1">
    <citation type="journal article" date="2019" name="Int. J. Syst. Evol. Microbiol.">
        <title>The Global Catalogue of Microorganisms (GCM) 10K type strain sequencing project: providing services to taxonomists for standard genome sequencing and annotation.</title>
        <authorList>
            <consortium name="The Broad Institute Genomics Platform"/>
            <consortium name="The Broad Institute Genome Sequencing Center for Infectious Disease"/>
            <person name="Wu L."/>
            <person name="Ma J."/>
        </authorList>
    </citation>
    <scope>NUCLEOTIDE SEQUENCE [LARGE SCALE GENOMIC DNA]</scope>
    <source>
        <strain evidence="3">JCM 14969</strain>
    </source>
</reference>